<protein>
    <recommendedName>
        <fullName evidence="9">WD40 repeat-like protein</fullName>
    </recommendedName>
</protein>
<evidence type="ECO:0000256" key="2">
    <source>
        <dbReference type="ARBA" id="ARBA00005616"/>
    </source>
</evidence>
<evidence type="ECO:0008006" key="9">
    <source>
        <dbReference type="Google" id="ProtNLM"/>
    </source>
</evidence>
<dbReference type="PROSITE" id="PS50294">
    <property type="entry name" value="WD_REPEATS_REGION"/>
    <property type="match status" value="1"/>
</dbReference>
<evidence type="ECO:0000256" key="4">
    <source>
        <dbReference type="ARBA" id="ARBA00022737"/>
    </source>
</evidence>
<dbReference type="Proteomes" id="UP001149813">
    <property type="component" value="Unassembled WGS sequence"/>
</dbReference>
<keyword evidence="8" id="KW-1185">Reference proteome</keyword>
<dbReference type="GO" id="GO:0016070">
    <property type="term" value="P:RNA metabolic process"/>
    <property type="evidence" value="ECO:0007669"/>
    <property type="project" value="UniProtKB-ARBA"/>
</dbReference>
<dbReference type="Pfam" id="PF00400">
    <property type="entry name" value="WD40"/>
    <property type="match status" value="2"/>
</dbReference>
<proteinExistence type="inferred from homology"/>
<dbReference type="PANTHER" id="PTHR19861:SF0">
    <property type="entry name" value="WD REPEAT-CONTAINING PROTEIN 82"/>
    <property type="match status" value="1"/>
</dbReference>
<dbReference type="EMBL" id="JANBOJ010000184">
    <property type="protein sequence ID" value="KAJ1721272.1"/>
    <property type="molecule type" value="Genomic_DNA"/>
</dbReference>
<dbReference type="InterPro" id="IPR036322">
    <property type="entry name" value="WD40_repeat_dom_sf"/>
</dbReference>
<dbReference type="SUPFAM" id="SSF50978">
    <property type="entry name" value="WD40 repeat-like"/>
    <property type="match status" value="1"/>
</dbReference>
<dbReference type="PROSITE" id="PS50082">
    <property type="entry name" value="WD_REPEATS_2"/>
    <property type="match status" value="1"/>
</dbReference>
<dbReference type="AlphaFoldDB" id="A0A9W8CRX9"/>
<comment type="subcellular location">
    <subcellularLocation>
        <location evidence="1">Nucleus</location>
    </subcellularLocation>
</comment>
<evidence type="ECO:0000256" key="3">
    <source>
        <dbReference type="ARBA" id="ARBA00022574"/>
    </source>
</evidence>
<keyword evidence="3 6" id="KW-0853">WD repeat</keyword>
<accession>A0A9W8CRX9</accession>
<dbReference type="SMART" id="SM00320">
    <property type="entry name" value="WD40"/>
    <property type="match status" value="4"/>
</dbReference>
<dbReference type="InterPro" id="IPR001680">
    <property type="entry name" value="WD40_rpt"/>
</dbReference>
<comment type="caution">
    <text evidence="7">The sequence shown here is derived from an EMBL/GenBank/DDBJ whole genome shotgun (WGS) entry which is preliminary data.</text>
</comment>
<evidence type="ECO:0000313" key="7">
    <source>
        <dbReference type="EMBL" id="KAJ1721272.1"/>
    </source>
</evidence>
<keyword evidence="5" id="KW-0539">Nucleus</keyword>
<dbReference type="InterPro" id="IPR015943">
    <property type="entry name" value="WD40/YVTN_repeat-like_dom_sf"/>
</dbReference>
<dbReference type="InterPro" id="IPR037867">
    <property type="entry name" value="Swd2/WDR82"/>
</dbReference>
<organism evidence="7 8">
    <name type="scientific">Coemansia erecta</name>
    <dbReference type="NCBI Taxonomy" id="147472"/>
    <lineage>
        <taxon>Eukaryota</taxon>
        <taxon>Fungi</taxon>
        <taxon>Fungi incertae sedis</taxon>
        <taxon>Zoopagomycota</taxon>
        <taxon>Kickxellomycotina</taxon>
        <taxon>Kickxellomycetes</taxon>
        <taxon>Kickxellales</taxon>
        <taxon>Kickxellaceae</taxon>
        <taxon>Coemansia</taxon>
    </lineage>
</organism>
<dbReference type="GO" id="GO:0048188">
    <property type="term" value="C:Set1C/COMPASS complex"/>
    <property type="evidence" value="ECO:0007669"/>
    <property type="project" value="TreeGrafter"/>
</dbReference>
<evidence type="ECO:0000256" key="6">
    <source>
        <dbReference type="PROSITE-ProRule" id="PRU00221"/>
    </source>
</evidence>
<reference evidence="7" key="1">
    <citation type="submission" date="2022-07" db="EMBL/GenBank/DDBJ databases">
        <title>Phylogenomic reconstructions and comparative analyses of Kickxellomycotina fungi.</title>
        <authorList>
            <person name="Reynolds N.K."/>
            <person name="Stajich J.E."/>
            <person name="Barry K."/>
            <person name="Grigoriev I.V."/>
            <person name="Crous P."/>
            <person name="Smith M.E."/>
        </authorList>
    </citation>
    <scope>NUCLEOTIDE SEQUENCE</scope>
    <source>
        <strain evidence="7">NBRC 32514</strain>
    </source>
</reference>
<feature type="repeat" description="WD" evidence="6">
    <location>
        <begin position="36"/>
        <end position="77"/>
    </location>
</feature>
<name>A0A9W8CRX9_9FUNG</name>
<evidence type="ECO:0000313" key="8">
    <source>
        <dbReference type="Proteomes" id="UP001149813"/>
    </source>
</evidence>
<dbReference type="GO" id="GO:0003682">
    <property type="term" value="F:chromatin binding"/>
    <property type="evidence" value="ECO:0007669"/>
    <property type="project" value="TreeGrafter"/>
</dbReference>
<dbReference type="Gene3D" id="2.130.10.10">
    <property type="entry name" value="YVTN repeat-like/Quinoprotein amine dehydrogenase"/>
    <property type="match status" value="2"/>
</dbReference>
<keyword evidence="4" id="KW-0677">Repeat</keyword>
<evidence type="ECO:0000256" key="5">
    <source>
        <dbReference type="ARBA" id="ARBA00023242"/>
    </source>
</evidence>
<sequence length="340" mass="36019">MAADYSTETLEYLRREPLFSALTPGAVSSLRMAKQFSDNKSSVHSLDYSPDGSLCITTSTDESLRLYDCASGTRRQTLYSKKYGCHLAQFTKDSGCVAYASTKVDDTIRYLSYETNQYLRYFVGHKARVCSLQRAEAEGAAKGGVVSADKDGWVCLWDLGVPAAVARVKEGCVAAWDPSGMVVGVAGSSGVGLLDAREMSRGPFLRLAMQPGQAGPVGIRWVPPLGDHLLAMLADGSTQLWDAREGVLRTTLAGDKRKLDSGCGGGQDTTVTPDGSVVLGGRADGSVAYWDVARAMRKGGVVAADGLLNGSHSGPVSVCAFNPAFMECVTASTSLSLWTV</sequence>
<comment type="similarity">
    <text evidence="2">Belongs to the WD repeat SWD2 family.</text>
</comment>
<dbReference type="OrthoDB" id="27537at2759"/>
<gene>
    <name evidence="7" type="ORF">LPJ53_004189</name>
</gene>
<evidence type="ECO:0000256" key="1">
    <source>
        <dbReference type="ARBA" id="ARBA00004123"/>
    </source>
</evidence>
<dbReference type="PANTHER" id="PTHR19861">
    <property type="entry name" value="WD40 REPEAT PROTEIN SWD2"/>
    <property type="match status" value="1"/>
</dbReference>